<dbReference type="InterPro" id="IPR036908">
    <property type="entry name" value="RlpA-like_sf"/>
</dbReference>
<comment type="caution">
    <text evidence="8">The sequence shown here is derived from an EMBL/GenBank/DDBJ whole genome shotgun (WGS) entry which is preliminary data.</text>
</comment>
<dbReference type="PROSITE" id="PS51257">
    <property type="entry name" value="PROKAR_LIPOPROTEIN"/>
    <property type="match status" value="1"/>
</dbReference>
<dbReference type="InterPro" id="IPR010611">
    <property type="entry name" value="3D_dom"/>
</dbReference>
<evidence type="ECO:0000256" key="1">
    <source>
        <dbReference type="ARBA" id="ARBA00001420"/>
    </source>
</evidence>
<keyword evidence="3" id="KW-0456">Lyase</keyword>
<dbReference type="CDD" id="cd14668">
    <property type="entry name" value="mlta_B"/>
    <property type="match status" value="1"/>
</dbReference>
<dbReference type="Pfam" id="PF03562">
    <property type="entry name" value="MltA"/>
    <property type="match status" value="1"/>
</dbReference>
<gene>
    <name evidence="8" type="ORF">ACFPM8_02555</name>
</gene>
<dbReference type="PANTHER" id="PTHR30124">
    <property type="entry name" value="MEMBRANE-BOUND LYTIC MUREIN TRANSGLYCOSYLASE A"/>
    <property type="match status" value="1"/>
</dbReference>
<dbReference type="CDD" id="cd14485">
    <property type="entry name" value="mltA_like_LT_A"/>
    <property type="match status" value="1"/>
</dbReference>
<proteinExistence type="predicted"/>
<sequence length="400" mass="43260">MLFKRFSLPVSLLIIAFSLAACTSTPITTAPPHEAQLPTATPQPSVSTAPGATLRASTFAALPGWDSDDLRLALPAFLSSCTTLVRKSDWKEPCVIARDLDANNEKAIRTFFQAFFTPYQVINADGSDSGLVTGYYEPLLRGARKRGGAYQTPIYRAPDDLLTVDLASIYPELKGLRLRGRLVGNKVVPYPNRAELDKSAALNGKELLWVDDPIDAFFLQVQGSGRVQLNDAGGMVRVAYADQNGYPYKSIGRYLVDKGELTLAQASAQGIKAWLAANPSRQLELLNANPSYVFFKEEKVTDPSKGPKGAQGVPLTPQRSIAVDPQFVPLGTPVFLATTQPNSSGVLQQLMMAQDTGGAIKGAVRADFFWGFGNEAGDKAGKMKQRGMMWLLLPKSASSR</sequence>
<dbReference type="Proteomes" id="UP001596045">
    <property type="component" value="Unassembled WGS sequence"/>
</dbReference>
<evidence type="ECO:0000256" key="2">
    <source>
        <dbReference type="ARBA" id="ARBA00012587"/>
    </source>
</evidence>
<dbReference type="RefSeq" id="WP_378994679.1">
    <property type="nucleotide sequence ID" value="NZ_JBHSMT010000008.1"/>
</dbReference>
<dbReference type="SMART" id="SM00925">
    <property type="entry name" value="MltA"/>
    <property type="match status" value="1"/>
</dbReference>
<evidence type="ECO:0000256" key="4">
    <source>
        <dbReference type="ARBA" id="ARBA00023316"/>
    </source>
</evidence>
<dbReference type="EC" id="4.2.2.n1" evidence="2"/>
<dbReference type="Gene3D" id="2.40.240.50">
    <property type="entry name" value="Barwin-like endoglucanases"/>
    <property type="match status" value="1"/>
</dbReference>
<dbReference type="InterPro" id="IPR005300">
    <property type="entry name" value="MltA_B"/>
</dbReference>
<comment type="catalytic activity">
    <reaction evidence="1">
        <text>Exolytic cleavage of the (1-&gt;4)-beta-glycosidic linkage between N-acetylmuramic acid (MurNAc) and N-acetylglucosamine (GlcNAc) residues in peptidoglycan, from either the reducing or the non-reducing ends of the peptidoglycan chains, with concomitant formation of a 1,6-anhydrobond in the MurNAc residue.</text>
        <dbReference type="EC" id="4.2.2.n1"/>
    </reaction>
</comment>
<feature type="signal peptide" evidence="6">
    <location>
        <begin position="1"/>
        <end position="20"/>
    </location>
</feature>
<keyword evidence="6" id="KW-0732">Signal</keyword>
<evidence type="ECO:0000259" key="7">
    <source>
        <dbReference type="SMART" id="SM00925"/>
    </source>
</evidence>
<keyword evidence="9" id="KW-1185">Reference proteome</keyword>
<evidence type="ECO:0000256" key="5">
    <source>
        <dbReference type="ARBA" id="ARBA00030918"/>
    </source>
</evidence>
<feature type="domain" description="Lytic transglycosylase MltA" evidence="7">
    <location>
        <begin position="139"/>
        <end position="296"/>
    </location>
</feature>
<evidence type="ECO:0000256" key="6">
    <source>
        <dbReference type="SAM" id="SignalP"/>
    </source>
</evidence>
<name>A0ABW0M3V1_9BURK</name>
<dbReference type="InterPro" id="IPR026044">
    <property type="entry name" value="MltA"/>
</dbReference>
<dbReference type="Gene3D" id="2.40.40.10">
    <property type="entry name" value="RlpA-like domain"/>
    <property type="match status" value="1"/>
</dbReference>
<dbReference type="PANTHER" id="PTHR30124:SF0">
    <property type="entry name" value="MEMBRANE-BOUND LYTIC MUREIN TRANSGLYCOSYLASE A"/>
    <property type="match status" value="1"/>
</dbReference>
<feature type="chain" id="PRO_5045298937" description="peptidoglycan lytic exotransglycosylase" evidence="6">
    <location>
        <begin position="21"/>
        <end position="400"/>
    </location>
</feature>
<dbReference type="SUPFAM" id="SSF50685">
    <property type="entry name" value="Barwin-like endoglucanases"/>
    <property type="match status" value="1"/>
</dbReference>
<dbReference type="EMBL" id="JBHSMT010000008">
    <property type="protein sequence ID" value="MFC5472830.1"/>
    <property type="molecule type" value="Genomic_DNA"/>
</dbReference>
<evidence type="ECO:0000313" key="9">
    <source>
        <dbReference type="Proteomes" id="UP001596045"/>
    </source>
</evidence>
<evidence type="ECO:0000313" key="8">
    <source>
        <dbReference type="EMBL" id="MFC5472830.1"/>
    </source>
</evidence>
<dbReference type="Pfam" id="PF06725">
    <property type="entry name" value="3D"/>
    <property type="match status" value="1"/>
</dbReference>
<dbReference type="PIRSF" id="PIRSF019422">
    <property type="entry name" value="MltA"/>
    <property type="match status" value="1"/>
</dbReference>
<protein>
    <recommendedName>
        <fullName evidence="2">peptidoglycan lytic exotransglycosylase</fullName>
        <ecNumber evidence="2">4.2.2.n1</ecNumber>
    </recommendedName>
    <alternativeName>
        <fullName evidence="5">Murein hydrolase A</fullName>
    </alternativeName>
</protein>
<keyword evidence="4" id="KW-0961">Cell wall biogenesis/degradation</keyword>
<evidence type="ECO:0000256" key="3">
    <source>
        <dbReference type="ARBA" id="ARBA00023239"/>
    </source>
</evidence>
<accession>A0ABW0M3V1</accession>
<organism evidence="8 9">
    <name type="scientific">Paraherbaspirillum soli</name>
    <dbReference type="NCBI Taxonomy" id="631222"/>
    <lineage>
        <taxon>Bacteria</taxon>
        <taxon>Pseudomonadati</taxon>
        <taxon>Pseudomonadota</taxon>
        <taxon>Betaproteobacteria</taxon>
        <taxon>Burkholderiales</taxon>
        <taxon>Oxalobacteraceae</taxon>
        <taxon>Paraherbaspirillum</taxon>
    </lineage>
</organism>
<reference evidence="9" key="1">
    <citation type="journal article" date="2019" name="Int. J. Syst. Evol. Microbiol.">
        <title>The Global Catalogue of Microorganisms (GCM) 10K type strain sequencing project: providing services to taxonomists for standard genome sequencing and annotation.</title>
        <authorList>
            <consortium name="The Broad Institute Genomics Platform"/>
            <consortium name="The Broad Institute Genome Sequencing Center for Infectious Disease"/>
            <person name="Wu L."/>
            <person name="Ma J."/>
        </authorList>
    </citation>
    <scope>NUCLEOTIDE SEQUENCE [LARGE SCALE GENOMIC DNA]</scope>
    <source>
        <strain evidence="9">JCM 17066</strain>
    </source>
</reference>